<dbReference type="Pfam" id="PF00512">
    <property type="entry name" value="HisKA"/>
    <property type="match status" value="1"/>
</dbReference>
<dbReference type="GO" id="GO:0016036">
    <property type="term" value="P:cellular response to phosphate starvation"/>
    <property type="evidence" value="ECO:0007669"/>
    <property type="project" value="TreeGrafter"/>
</dbReference>
<dbReference type="GO" id="GO:0005886">
    <property type="term" value="C:plasma membrane"/>
    <property type="evidence" value="ECO:0007669"/>
    <property type="project" value="TreeGrafter"/>
</dbReference>
<dbReference type="SUPFAM" id="SSF55874">
    <property type="entry name" value="ATPase domain of HSP90 chaperone/DNA topoisomerase II/histidine kinase"/>
    <property type="match status" value="1"/>
</dbReference>
<dbReference type="InterPro" id="IPR036890">
    <property type="entry name" value="HATPase_C_sf"/>
</dbReference>
<dbReference type="InterPro" id="IPR050351">
    <property type="entry name" value="BphY/WalK/GraS-like"/>
</dbReference>
<keyword evidence="5 9" id="KW-0418">Kinase</keyword>
<dbReference type="PANTHER" id="PTHR45453">
    <property type="entry name" value="PHOSPHATE REGULON SENSOR PROTEIN PHOR"/>
    <property type="match status" value="1"/>
</dbReference>
<keyword evidence="7" id="KW-0472">Membrane</keyword>
<dbReference type="GO" id="GO:0000155">
    <property type="term" value="F:phosphorelay sensor kinase activity"/>
    <property type="evidence" value="ECO:0007669"/>
    <property type="project" value="InterPro"/>
</dbReference>
<feature type="domain" description="Histidine kinase" evidence="8">
    <location>
        <begin position="7"/>
        <end position="218"/>
    </location>
</feature>
<dbReference type="Pfam" id="PF02518">
    <property type="entry name" value="HATPase_c"/>
    <property type="match status" value="1"/>
</dbReference>
<dbReference type="InterPro" id="IPR036097">
    <property type="entry name" value="HisK_dim/P_sf"/>
</dbReference>
<keyword evidence="6" id="KW-0902">Two-component regulatory system</keyword>
<evidence type="ECO:0000259" key="8">
    <source>
        <dbReference type="PROSITE" id="PS50109"/>
    </source>
</evidence>
<organism evidence="9">
    <name type="scientific">hydrothermal vent metagenome</name>
    <dbReference type="NCBI Taxonomy" id="652676"/>
    <lineage>
        <taxon>unclassified sequences</taxon>
        <taxon>metagenomes</taxon>
        <taxon>ecological metagenomes</taxon>
    </lineage>
</organism>
<keyword evidence="3" id="KW-0597">Phosphoprotein</keyword>
<dbReference type="FunFam" id="3.30.565.10:FF:000006">
    <property type="entry name" value="Sensor histidine kinase WalK"/>
    <property type="match status" value="1"/>
</dbReference>
<keyword evidence="4" id="KW-0808">Transferase</keyword>
<evidence type="ECO:0000256" key="1">
    <source>
        <dbReference type="ARBA" id="ARBA00000085"/>
    </source>
</evidence>
<comment type="catalytic activity">
    <reaction evidence="1">
        <text>ATP + protein L-histidine = ADP + protein N-phospho-L-histidine.</text>
        <dbReference type="EC" id="2.7.13.3"/>
    </reaction>
</comment>
<dbReference type="SUPFAM" id="SSF47384">
    <property type="entry name" value="Homodimeric domain of signal transducing histidine kinase"/>
    <property type="match status" value="1"/>
</dbReference>
<dbReference type="InterPro" id="IPR003594">
    <property type="entry name" value="HATPase_dom"/>
</dbReference>
<dbReference type="PANTHER" id="PTHR45453:SF1">
    <property type="entry name" value="PHOSPHATE REGULON SENSOR PROTEIN PHOR"/>
    <property type="match status" value="1"/>
</dbReference>
<dbReference type="PRINTS" id="PR00344">
    <property type="entry name" value="BCTRLSENSOR"/>
</dbReference>
<evidence type="ECO:0000256" key="3">
    <source>
        <dbReference type="ARBA" id="ARBA00022553"/>
    </source>
</evidence>
<evidence type="ECO:0000256" key="7">
    <source>
        <dbReference type="ARBA" id="ARBA00023136"/>
    </source>
</evidence>
<evidence type="ECO:0000313" key="9">
    <source>
        <dbReference type="EMBL" id="SFV75818.1"/>
    </source>
</evidence>
<dbReference type="PROSITE" id="PS50109">
    <property type="entry name" value="HIS_KIN"/>
    <property type="match status" value="1"/>
</dbReference>
<dbReference type="InterPro" id="IPR005467">
    <property type="entry name" value="His_kinase_dom"/>
</dbReference>
<evidence type="ECO:0000256" key="5">
    <source>
        <dbReference type="ARBA" id="ARBA00022777"/>
    </source>
</evidence>
<proteinExistence type="predicted"/>
<evidence type="ECO:0000256" key="6">
    <source>
        <dbReference type="ARBA" id="ARBA00023012"/>
    </source>
</evidence>
<name>A0A1W1D5F0_9ZZZZ</name>
<evidence type="ECO:0000256" key="4">
    <source>
        <dbReference type="ARBA" id="ARBA00022679"/>
    </source>
</evidence>
<dbReference type="InterPro" id="IPR004358">
    <property type="entry name" value="Sig_transdc_His_kin-like_C"/>
</dbReference>
<reference evidence="9" key="1">
    <citation type="submission" date="2016-10" db="EMBL/GenBank/DDBJ databases">
        <authorList>
            <person name="de Groot N.N."/>
        </authorList>
    </citation>
    <scope>NUCLEOTIDE SEQUENCE</scope>
</reference>
<dbReference type="AlphaFoldDB" id="A0A1W1D5F0"/>
<dbReference type="SMART" id="SM00388">
    <property type="entry name" value="HisKA"/>
    <property type="match status" value="1"/>
</dbReference>
<sequence>MEKFNSDVSHELKTPLTVIQGEIELILRQLHQPKEYEKALKTIQKQSKQIELIVKQLLLLTKYSKENIQKTFEECSLDSLLLNSVEKFESKLKEKNLHLQIDKIEPITIQANPILISAIFDNLIDNAIKYTPKEKNITISLYQNETINFIITDKGIGIEEKHLAKITQRFYRVDEARSKKIEGVGLGLSIVQNSVYLHGGKLNINSQLEKGTKVIVNF</sequence>
<dbReference type="EC" id="2.7.13.3" evidence="2"/>
<dbReference type="FunFam" id="1.10.287.130:FF:000001">
    <property type="entry name" value="Two-component sensor histidine kinase"/>
    <property type="match status" value="1"/>
</dbReference>
<protein>
    <recommendedName>
        <fullName evidence="2">histidine kinase</fullName>
        <ecNumber evidence="2">2.7.13.3</ecNumber>
    </recommendedName>
</protein>
<evidence type="ECO:0000256" key="2">
    <source>
        <dbReference type="ARBA" id="ARBA00012438"/>
    </source>
</evidence>
<dbReference type="CDD" id="cd00075">
    <property type="entry name" value="HATPase"/>
    <property type="match status" value="1"/>
</dbReference>
<dbReference type="GO" id="GO:0004721">
    <property type="term" value="F:phosphoprotein phosphatase activity"/>
    <property type="evidence" value="ECO:0007669"/>
    <property type="project" value="TreeGrafter"/>
</dbReference>
<gene>
    <name evidence="9" type="ORF">MNB_SM-3-287</name>
</gene>
<dbReference type="CDD" id="cd00082">
    <property type="entry name" value="HisKA"/>
    <property type="match status" value="1"/>
</dbReference>
<dbReference type="EMBL" id="FPHP01000047">
    <property type="protein sequence ID" value="SFV75818.1"/>
    <property type="molecule type" value="Genomic_DNA"/>
</dbReference>
<accession>A0A1W1D5F0</accession>
<dbReference type="Gene3D" id="3.30.565.10">
    <property type="entry name" value="Histidine kinase-like ATPase, C-terminal domain"/>
    <property type="match status" value="1"/>
</dbReference>
<dbReference type="InterPro" id="IPR003661">
    <property type="entry name" value="HisK_dim/P_dom"/>
</dbReference>
<dbReference type="Gene3D" id="1.10.287.130">
    <property type="match status" value="1"/>
</dbReference>
<dbReference type="SMART" id="SM00387">
    <property type="entry name" value="HATPase_c"/>
    <property type="match status" value="1"/>
</dbReference>